<protein>
    <submittedName>
        <fullName evidence="2">Uncharacterized protein</fullName>
    </submittedName>
</protein>
<keyword evidence="1" id="KW-0732">Signal</keyword>
<organism evidence="2 3">
    <name type="scientific">Candidatus Tanganyikabacteria bacterium</name>
    <dbReference type="NCBI Taxonomy" id="2961651"/>
    <lineage>
        <taxon>Bacteria</taxon>
        <taxon>Bacillati</taxon>
        <taxon>Candidatus Sericytochromatia</taxon>
        <taxon>Candidatus Tanganyikabacteria</taxon>
    </lineage>
</organism>
<name>A0A938BPJ0_9BACT</name>
<feature type="chain" id="PRO_5036715014" evidence="1">
    <location>
        <begin position="30"/>
        <end position="90"/>
    </location>
</feature>
<evidence type="ECO:0000256" key="1">
    <source>
        <dbReference type="SAM" id="SignalP"/>
    </source>
</evidence>
<evidence type="ECO:0000313" key="2">
    <source>
        <dbReference type="EMBL" id="MBM3276305.1"/>
    </source>
</evidence>
<dbReference type="Proteomes" id="UP000703893">
    <property type="component" value="Unassembled WGS sequence"/>
</dbReference>
<evidence type="ECO:0000313" key="3">
    <source>
        <dbReference type="Proteomes" id="UP000703893"/>
    </source>
</evidence>
<dbReference type="EMBL" id="VGJX01000962">
    <property type="protein sequence ID" value="MBM3276305.1"/>
    <property type="molecule type" value="Genomic_DNA"/>
</dbReference>
<reference evidence="2 3" key="1">
    <citation type="submission" date="2019-03" db="EMBL/GenBank/DDBJ databases">
        <title>Lake Tanganyika Metagenome-Assembled Genomes (MAGs).</title>
        <authorList>
            <person name="Tran P."/>
        </authorList>
    </citation>
    <scope>NUCLEOTIDE SEQUENCE [LARGE SCALE GENOMIC DNA]</scope>
    <source>
        <strain evidence="2">K_DeepCast_65m_m2_236</strain>
    </source>
</reference>
<comment type="caution">
    <text evidence="2">The sequence shown here is derived from an EMBL/GenBank/DDBJ whole genome shotgun (WGS) entry which is preliminary data.</text>
</comment>
<accession>A0A938BPJ0</accession>
<gene>
    <name evidence="2" type="ORF">FJZ00_14220</name>
</gene>
<sequence length="90" mass="9816">MRFRQLINGTLAFSVVLAGLAAAVEAVGAARTKARSGCIVPQAEFKGYNGPGKHVRTVVSAKRTRKTASGQVRKIRWEITTYDHHHVAPF</sequence>
<dbReference type="AlphaFoldDB" id="A0A938BPJ0"/>
<feature type="signal peptide" evidence="1">
    <location>
        <begin position="1"/>
        <end position="29"/>
    </location>
</feature>
<proteinExistence type="predicted"/>